<dbReference type="AlphaFoldDB" id="A0A1B7MJC7"/>
<evidence type="ECO:0000313" key="3">
    <source>
        <dbReference type="Proteomes" id="UP000092154"/>
    </source>
</evidence>
<sequence length="134" mass="15441">MQHFTRPFFSQWYPRLCSTPFVQLPSLAPRGTRHFVCPGCDTLQPSSPMVLHLWLAFWIGDRQSIHRCHRMFGALPDPSLTFLLCVVNIVTRVIYRSQLTFGGDSALDIVRFLFTSFILLSIPRLSLNVCMHNM</sequence>
<dbReference type="Proteomes" id="UP000092154">
    <property type="component" value="Unassembled WGS sequence"/>
</dbReference>
<dbReference type="InParanoid" id="A0A1B7MJC7"/>
<protein>
    <submittedName>
        <fullName evidence="2">Uncharacterized protein</fullName>
    </submittedName>
</protein>
<keyword evidence="1" id="KW-0812">Transmembrane</keyword>
<keyword evidence="1" id="KW-0472">Membrane</keyword>
<evidence type="ECO:0000256" key="1">
    <source>
        <dbReference type="SAM" id="Phobius"/>
    </source>
</evidence>
<name>A0A1B7MJC7_9AGAM</name>
<feature type="transmembrane region" description="Helical" evidence="1">
    <location>
        <begin position="80"/>
        <end position="97"/>
    </location>
</feature>
<dbReference type="EMBL" id="KV448936">
    <property type="protein sequence ID" value="OAX32703.1"/>
    <property type="molecule type" value="Genomic_DNA"/>
</dbReference>
<keyword evidence="1" id="KW-1133">Transmembrane helix</keyword>
<evidence type="ECO:0000313" key="2">
    <source>
        <dbReference type="EMBL" id="OAX32703.1"/>
    </source>
</evidence>
<feature type="transmembrane region" description="Helical" evidence="1">
    <location>
        <begin position="109"/>
        <end position="127"/>
    </location>
</feature>
<reference evidence="2 3" key="1">
    <citation type="submission" date="2016-06" db="EMBL/GenBank/DDBJ databases">
        <title>Comparative genomics of the ectomycorrhizal sister species Rhizopogon vinicolor and Rhizopogon vesiculosus (Basidiomycota: Boletales) reveals a divergence of the mating type B locus.</title>
        <authorList>
            <consortium name="DOE Joint Genome Institute"/>
            <person name="Mujic A.B."/>
            <person name="Kuo A."/>
            <person name="Tritt A."/>
            <person name="Lipzen A."/>
            <person name="Chen C."/>
            <person name="Johnson J."/>
            <person name="Sharma A."/>
            <person name="Barry K."/>
            <person name="Grigoriev I.V."/>
            <person name="Spatafora J.W."/>
        </authorList>
    </citation>
    <scope>NUCLEOTIDE SEQUENCE [LARGE SCALE GENOMIC DNA]</scope>
    <source>
        <strain evidence="2 3">AM-OR11-026</strain>
    </source>
</reference>
<organism evidence="2 3">
    <name type="scientific">Rhizopogon vinicolor AM-OR11-026</name>
    <dbReference type="NCBI Taxonomy" id="1314800"/>
    <lineage>
        <taxon>Eukaryota</taxon>
        <taxon>Fungi</taxon>
        <taxon>Dikarya</taxon>
        <taxon>Basidiomycota</taxon>
        <taxon>Agaricomycotina</taxon>
        <taxon>Agaricomycetes</taxon>
        <taxon>Agaricomycetidae</taxon>
        <taxon>Boletales</taxon>
        <taxon>Suillineae</taxon>
        <taxon>Rhizopogonaceae</taxon>
        <taxon>Rhizopogon</taxon>
    </lineage>
</organism>
<accession>A0A1B7MJC7</accession>
<keyword evidence="3" id="KW-1185">Reference proteome</keyword>
<gene>
    <name evidence="2" type="ORF">K503DRAFT_587389</name>
</gene>
<proteinExistence type="predicted"/>